<dbReference type="Pfam" id="PF24758">
    <property type="entry name" value="LRR_At5g56370"/>
    <property type="match status" value="1"/>
</dbReference>
<dbReference type="InterPro" id="IPR055411">
    <property type="entry name" value="LRR_FXL15/At3g58940/PEG3-like"/>
</dbReference>
<dbReference type="SUPFAM" id="SSF52047">
    <property type="entry name" value="RNI-like"/>
    <property type="match status" value="1"/>
</dbReference>
<feature type="region of interest" description="Disordered" evidence="1">
    <location>
        <begin position="1"/>
        <end position="22"/>
    </location>
</feature>
<dbReference type="InterPro" id="IPR032675">
    <property type="entry name" value="LRR_dom_sf"/>
</dbReference>
<gene>
    <name evidence="3" type="ORF">FSB_LOCUS25013</name>
</gene>
<evidence type="ECO:0000259" key="2">
    <source>
        <dbReference type="SMART" id="SM00579"/>
    </source>
</evidence>
<dbReference type="Gene3D" id="3.80.10.10">
    <property type="entry name" value="Ribonuclease Inhibitor"/>
    <property type="match status" value="1"/>
</dbReference>
<dbReference type="EMBL" id="OIVN01001738">
    <property type="protein sequence ID" value="SPC97131.1"/>
    <property type="molecule type" value="Genomic_DNA"/>
</dbReference>
<feature type="domain" description="FBD" evidence="2">
    <location>
        <begin position="441"/>
        <end position="512"/>
    </location>
</feature>
<dbReference type="Pfam" id="PF08387">
    <property type="entry name" value="FBD"/>
    <property type="match status" value="1"/>
</dbReference>
<dbReference type="AlphaFoldDB" id="A0A2N9GCY0"/>
<proteinExistence type="predicted"/>
<name>A0A2N9GCY0_FAGSY</name>
<dbReference type="PANTHER" id="PTHR31900:SF34">
    <property type="entry name" value="EMB|CAB62440.1-RELATED"/>
    <property type="match status" value="1"/>
</dbReference>
<protein>
    <recommendedName>
        <fullName evidence="2">FBD domain-containing protein</fullName>
    </recommendedName>
</protein>
<dbReference type="InterPro" id="IPR050232">
    <property type="entry name" value="FBL13/AtMIF1-like"/>
</dbReference>
<sequence length="512" mass="59174">MVAEWLNQPPNTGNPLTEKKQPWSTGSAIYRSLSYAISFRFSEPKRPLSQAFCRAGGKTLWTLVPNLDLDDDKFVWESYGSYWEQSPDQDQDQDQLSFADVLSRIWVLRESNPLKTFRLHWRCECDPILVDRWVRTAIAHDLEELNLYLCLAQPFYLPCTLFSFAKTLLVLKLTGCNIDSFSRLLSCCPVLQDLFLFIETNNCDGKKDCNFKIIVDTPSSFLGFPSLKILHLQGVNSANQDSFSRLLSCCPVLQDLFIQTNNCDGKKDCNFKIIVPTLKRLHLSIYLSHYQLEINAPALEYLYFKGILGKDVVLGNLNLSNLIKAVVHVKLLSQCVEDLEDAGNRALDFIRALYNVEALHLDTDTTECLCKASKLDLPMFHNLALLEFCVESCMWHVLPLFLERAPKLEKLILHKEDRNFEEPTERCPTSIEWMFYKDIPKCLSSHLTDFHFKGFKGLKNELELVRHILKWARFLEKMRVSSDPLDSEKKIRVLKQLLMFPRLSMTCEIEFN</sequence>
<accession>A0A2N9GCY0</accession>
<evidence type="ECO:0000313" key="3">
    <source>
        <dbReference type="EMBL" id="SPC97131.1"/>
    </source>
</evidence>
<evidence type="ECO:0000256" key="1">
    <source>
        <dbReference type="SAM" id="MobiDB-lite"/>
    </source>
</evidence>
<reference evidence="3" key="1">
    <citation type="submission" date="2018-02" db="EMBL/GenBank/DDBJ databases">
        <authorList>
            <person name="Cohen D.B."/>
            <person name="Kent A.D."/>
        </authorList>
    </citation>
    <scope>NUCLEOTIDE SEQUENCE</scope>
</reference>
<dbReference type="PANTHER" id="PTHR31900">
    <property type="entry name" value="F-BOX/RNI SUPERFAMILY PROTEIN-RELATED"/>
    <property type="match status" value="1"/>
</dbReference>
<dbReference type="InterPro" id="IPR006566">
    <property type="entry name" value="FBD"/>
</dbReference>
<dbReference type="SMART" id="SM00579">
    <property type="entry name" value="FBD"/>
    <property type="match status" value="1"/>
</dbReference>
<organism evidence="3">
    <name type="scientific">Fagus sylvatica</name>
    <name type="common">Beechnut</name>
    <dbReference type="NCBI Taxonomy" id="28930"/>
    <lineage>
        <taxon>Eukaryota</taxon>
        <taxon>Viridiplantae</taxon>
        <taxon>Streptophyta</taxon>
        <taxon>Embryophyta</taxon>
        <taxon>Tracheophyta</taxon>
        <taxon>Spermatophyta</taxon>
        <taxon>Magnoliopsida</taxon>
        <taxon>eudicotyledons</taxon>
        <taxon>Gunneridae</taxon>
        <taxon>Pentapetalae</taxon>
        <taxon>rosids</taxon>
        <taxon>fabids</taxon>
        <taxon>Fagales</taxon>
        <taxon>Fagaceae</taxon>
        <taxon>Fagus</taxon>
    </lineage>
</organism>